<evidence type="ECO:0000256" key="2">
    <source>
        <dbReference type="SAM" id="MobiDB-lite"/>
    </source>
</evidence>
<sequence length="279" mass="30756">MTNNPDYSNQIPQILSMTLEICREVKELRQAVQELKTEIADLKRNMVSPAPVTSQNLLPGVNAPADNGRREIYHPLEDDRKNSRYGKTKQLTAELIQWLVNTAKNDNTSIGIDTAKKLLKHANLIAKVTAAGMAGKMKEPVTWAGVPTDLRVTGYTYLEERLVPAGIPLDKCVAFWCARLLLCKAWESVVKVPSSTSESQHSTGAETSVEVPADESQHASSEAEVLERPLAQQSPDCSDLPIQFSVPAPELPTSQPASTPSSRRQAPRHRGKSSKRRRI</sequence>
<organism evidence="3 4">
    <name type="scientific">Apophysomyces ossiformis</name>
    <dbReference type="NCBI Taxonomy" id="679940"/>
    <lineage>
        <taxon>Eukaryota</taxon>
        <taxon>Fungi</taxon>
        <taxon>Fungi incertae sedis</taxon>
        <taxon>Mucoromycota</taxon>
        <taxon>Mucoromycotina</taxon>
        <taxon>Mucoromycetes</taxon>
        <taxon>Mucorales</taxon>
        <taxon>Mucorineae</taxon>
        <taxon>Mucoraceae</taxon>
        <taxon>Apophysomyces</taxon>
    </lineage>
</organism>
<proteinExistence type="predicted"/>
<keyword evidence="1" id="KW-0175">Coiled coil</keyword>
<name>A0A8H7BY11_9FUNG</name>
<keyword evidence="4" id="KW-1185">Reference proteome</keyword>
<evidence type="ECO:0000313" key="4">
    <source>
        <dbReference type="Proteomes" id="UP000605846"/>
    </source>
</evidence>
<comment type="caution">
    <text evidence="3">The sequence shown here is derived from an EMBL/GenBank/DDBJ whole genome shotgun (WGS) entry which is preliminary data.</text>
</comment>
<feature type="compositionally biased region" description="Polar residues" evidence="2">
    <location>
        <begin position="252"/>
        <end position="264"/>
    </location>
</feature>
<dbReference type="EMBL" id="JABAYA010000051">
    <property type="protein sequence ID" value="KAF7727690.1"/>
    <property type="molecule type" value="Genomic_DNA"/>
</dbReference>
<dbReference type="AlphaFoldDB" id="A0A8H7BY11"/>
<protein>
    <submittedName>
        <fullName evidence="3">Uncharacterized protein</fullName>
    </submittedName>
</protein>
<feature type="region of interest" description="Disordered" evidence="2">
    <location>
        <begin position="193"/>
        <end position="279"/>
    </location>
</feature>
<evidence type="ECO:0000313" key="3">
    <source>
        <dbReference type="EMBL" id="KAF7727690.1"/>
    </source>
</evidence>
<dbReference type="Proteomes" id="UP000605846">
    <property type="component" value="Unassembled WGS sequence"/>
</dbReference>
<evidence type="ECO:0000256" key="1">
    <source>
        <dbReference type="SAM" id="Coils"/>
    </source>
</evidence>
<feature type="compositionally biased region" description="Polar residues" evidence="2">
    <location>
        <begin position="193"/>
        <end position="206"/>
    </location>
</feature>
<feature type="coiled-coil region" evidence="1">
    <location>
        <begin position="18"/>
        <end position="45"/>
    </location>
</feature>
<accession>A0A8H7BY11</accession>
<reference evidence="3" key="1">
    <citation type="submission" date="2020-01" db="EMBL/GenBank/DDBJ databases">
        <title>Genome Sequencing of Three Apophysomyces-Like Fungal Strains Confirms a Novel Fungal Genus in the Mucoromycota with divergent Burkholderia-like Endosymbiotic Bacteria.</title>
        <authorList>
            <person name="Stajich J.E."/>
            <person name="Macias A.M."/>
            <person name="Carter-House D."/>
            <person name="Lovett B."/>
            <person name="Kasson L.R."/>
            <person name="Berry K."/>
            <person name="Grigoriev I."/>
            <person name="Chang Y."/>
            <person name="Spatafora J."/>
            <person name="Kasson M.T."/>
        </authorList>
    </citation>
    <scope>NUCLEOTIDE SEQUENCE</scope>
    <source>
        <strain evidence="3">NRRL A-21654</strain>
    </source>
</reference>
<feature type="compositionally biased region" description="Basic residues" evidence="2">
    <location>
        <begin position="265"/>
        <end position="279"/>
    </location>
</feature>
<gene>
    <name evidence="3" type="ORF">EC973_007246</name>
</gene>